<accession>A0A5B7DTF7</accession>
<comment type="caution">
    <text evidence="1">The sequence shown here is derived from an EMBL/GenBank/DDBJ whole genome shotgun (WGS) entry which is preliminary data.</text>
</comment>
<evidence type="ECO:0000313" key="1">
    <source>
        <dbReference type="EMBL" id="MPC24283.1"/>
    </source>
</evidence>
<keyword evidence="2" id="KW-1185">Reference proteome</keyword>
<dbReference type="EMBL" id="VSRR010001311">
    <property type="protein sequence ID" value="MPC24283.1"/>
    <property type="molecule type" value="Genomic_DNA"/>
</dbReference>
<dbReference type="AlphaFoldDB" id="A0A5B7DTF7"/>
<evidence type="ECO:0000313" key="2">
    <source>
        <dbReference type="Proteomes" id="UP000324222"/>
    </source>
</evidence>
<protein>
    <submittedName>
        <fullName evidence="1">Uncharacterized protein</fullName>
    </submittedName>
</protein>
<dbReference type="Proteomes" id="UP000324222">
    <property type="component" value="Unassembled WGS sequence"/>
</dbReference>
<sequence length="73" mass="8176">MTLPLPLPPSPCKTSLPTCPIPRLHSRIPMSTARMNLKMISLLIKNLKIQLNLTHLLGMTYNKRTSEEGRLGP</sequence>
<gene>
    <name evidence="1" type="ORF">E2C01_017363</name>
</gene>
<proteinExistence type="predicted"/>
<reference evidence="1 2" key="1">
    <citation type="submission" date="2019-05" db="EMBL/GenBank/DDBJ databases">
        <title>Another draft genome of Portunus trituberculatus and its Hox gene families provides insights of decapod evolution.</title>
        <authorList>
            <person name="Jeong J.-H."/>
            <person name="Song I."/>
            <person name="Kim S."/>
            <person name="Choi T."/>
            <person name="Kim D."/>
            <person name="Ryu S."/>
            <person name="Kim W."/>
        </authorList>
    </citation>
    <scope>NUCLEOTIDE SEQUENCE [LARGE SCALE GENOMIC DNA]</scope>
    <source>
        <tissue evidence="1">Muscle</tissue>
    </source>
</reference>
<organism evidence="1 2">
    <name type="scientific">Portunus trituberculatus</name>
    <name type="common">Swimming crab</name>
    <name type="synonym">Neptunus trituberculatus</name>
    <dbReference type="NCBI Taxonomy" id="210409"/>
    <lineage>
        <taxon>Eukaryota</taxon>
        <taxon>Metazoa</taxon>
        <taxon>Ecdysozoa</taxon>
        <taxon>Arthropoda</taxon>
        <taxon>Crustacea</taxon>
        <taxon>Multicrustacea</taxon>
        <taxon>Malacostraca</taxon>
        <taxon>Eumalacostraca</taxon>
        <taxon>Eucarida</taxon>
        <taxon>Decapoda</taxon>
        <taxon>Pleocyemata</taxon>
        <taxon>Brachyura</taxon>
        <taxon>Eubrachyura</taxon>
        <taxon>Portunoidea</taxon>
        <taxon>Portunidae</taxon>
        <taxon>Portuninae</taxon>
        <taxon>Portunus</taxon>
    </lineage>
</organism>
<name>A0A5B7DTF7_PORTR</name>